<dbReference type="EMBL" id="CABP01000172">
    <property type="protein sequence ID" value="CBI06370.1"/>
    <property type="molecule type" value="Genomic_DNA"/>
</dbReference>
<protein>
    <submittedName>
        <fullName evidence="1">Uncharacterized protein</fullName>
    </submittedName>
</protein>
<proteinExistence type="predicted"/>
<reference evidence="1" key="1">
    <citation type="submission" date="2009-10" db="EMBL/GenBank/DDBJ databases">
        <title>Diversity of trophic interactions inside an arsenic-rich microbial ecosystem.</title>
        <authorList>
            <person name="Bertin P.N."/>
            <person name="Heinrich-Salmeron A."/>
            <person name="Pelletier E."/>
            <person name="Goulhen-Chollet F."/>
            <person name="Arsene-Ploetze F."/>
            <person name="Gallien S."/>
            <person name="Calteau A."/>
            <person name="Vallenet D."/>
            <person name="Casiot C."/>
            <person name="Chane-Woon-Ming B."/>
            <person name="Giloteaux L."/>
            <person name="Barakat M."/>
            <person name="Bonnefoy V."/>
            <person name="Bruneel O."/>
            <person name="Chandler M."/>
            <person name="Cleiss J."/>
            <person name="Duran R."/>
            <person name="Elbaz-Poulichet F."/>
            <person name="Fonknechten N."/>
            <person name="Lauga B."/>
            <person name="Mornico D."/>
            <person name="Ortet P."/>
            <person name="Schaeffer C."/>
            <person name="Siguier P."/>
            <person name="Alexander Thil Smith A."/>
            <person name="Van Dorsselaer A."/>
            <person name="Weissenbach J."/>
            <person name="Medigue C."/>
            <person name="Le Paslier D."/>
        </authorList>
    </citation>
    <scope>NUCLEOTIDE SEQUENCE</scope>
</reference>
<name>E6QGK7_9ZZZZ</name>
<dbReference type="AlphaFoldDB" id="E6QGK7"/>
<accession>E6QGK7</accession>
<gene>
    <name evidence="1" type="ORF">CARN5_0123</name>
</gene>
<comment type="caution">
    <text evidence="1">The sequence shown here is derived from an EMBL/GenBank/DDBJ whole genome shotgun (WGS) entry which is preliminary data.</text>
</comment>
<sequence>MQPQQQHIRTATASLPTYIRVVARPDPDSGNPVFWRVLDELDPGDLLILSDGLHDWPARVTAATDTLITARDARQQWLFSRRGPRAGHLAGH</sequence>
<organism evidence="1">
    <name type="scientific">mine drainage metagenome</name>
    <dbReference type="NCBI Taxonomy" id="410659"/>
    <lineage>
        <taxon>unclassified sequences</taxon>
        <taxon>metagenomes</taxon>
        <taxon>ecological metagenomes</taxon>
    </lineage>
</organism>
<evidence type="ECO:0000313" key="1">
    <source>
        <dbReference type="EMBL" id="CBI06370.1"/>
    </source>
</evidence>